<evidence type="ECO:0000256" key="7">
    <source>
        <dbReference type="ARBA" id="ARBA00023004"/>
    </source>
</evidence>
<evidence type="ECO:0000256" key="5">
    <source>
        <dbReference type="ARBA" id="ARBA00022785"/>
    </source>
</evidence>
<keyword evidence="12" id="KW-1185">Reference proteome</keyword>
<feature type="binding site" evidence="9">
    <location>
        <position position="134"/>
    </location>
    <ligand>
        <name>cob(II)alamin</name>
        <dbReference type="ChEBI" id="CHEBI:16304"/>
    </ligand>
</feature>
<dbReference type="GO" id="GO:0052693">
    <property type="term" value="F:epoxyqueuosine reductase activity"/>
    <property type="evidence" value="ECO:0007669"/>
    <property type="project" value="UniProtKB-UniRule"/>
</dbReference>
<feature type="binding site" evidence="9">
    <location>
        <position position="169"/>
    </location>
    <ligand>
        <name>cob(II)alamin</name>
        <dbReference type="ChEBI" id="CHEBI:16304"/>
    </ligand>
</feature>
<dbReference type="InterPro" id="IPR013542">
    <property type="entry name" value="QueG_DUF1730"/>
</dbReference>
<feature type="binding site" evidence="9">
    <location>
        <position position="59"/>
    </location>
    <ligand>
        <name>cob(II)alamin</name>
        <dbReference type="ChEBI" id="CHEBI:16304"/>
    </ligand>
</feature>
<dbReference type="RefSeq" id="WP_008614048.1">
    <property type="nucleotide sequence ID" value="NZ_AONQ01000004.1"/>
</dbReference>
<keyword evidence="7 9" id="KW-0408">Iron</keyword>
<keyword evidence="9" id="KW-0846">Cobalamin</keyword>
<dbReference type="GO" id="GO:0005737">
    <property type="term" value="C:cytoplasm"/>
    <property type="evidence" value="ECO:0007669"/>
    <property type="project" value="UniProtKB-SubCell"/>
</dbReference>
<evidence type="ECO:0000313" key="11">
    <source>
        <dbReference type="EMBL" id="EME71537.1"/>
    </source>
</evidence>
<sequence length="351" mass="38984">MSGTDVKSLIRAKALELGFSDVGFARAQGLPEWKASLDAYVAEGRHGTMEWMAETAERRADPQVLWPEARSVIVLGTNYAPSGDPLKLTRLPERGNISVYARNRDYHDMVKRRLKALGRWMAEAWGAQLKVFVDTAPVMEKPLAVQAGLGWRGRHTNIVSRRFGSWLFLAEVFTTMEIEPDAPEADRCGSCRACVEACPTHALDGEGRIDARRCISYLTIESKSPIPEDLRPDLGNRLYGCDDCMAVCPWDKFAPPTREADFLPRVELTAPKLADLARLDEEGFREVFTASPVKRAGYERFMAGVMIAIGNSGRHDLAREAERRRDDPSPLIRDAARWAVSVLGGQGPGKL</sequence>
<evidence type="ECO:0000256" key="6">
    <source>
        <dbReference type="ARBA" id="ARBA00023002"/>
    </source>
</evidence>
<keyword evidence="1 9" id="KW-0004">4Fe-4S</keyword>
<dbReference type="PROSITE" id="PS51379">
    <property type="entry name" value="4FE4S_FER_2"/>
    <property type="match status" value="1"/>
</dbReference>
<comment type="similarity">
    <text evidence="9">Belongs to the QueG family.</text>
</comment>
<dbReference type="EMBL" id="AONQ01000004">
    <property type="protein sequence ID" value="EME71537.1"/>
    <property type="molecule type" value="Genomic_DNA"/>
</dbReference>
<dbReference type="GO" id="GO:0008616">
    <property type="term" value="P:tRNA queuosine(34) biosynthetic process"/>
    <property type="evidence" value="ECO:0007669"/>
    <property type="project" value="UniProtKB-UniRule"/>
</dbReference>
<comment type="function">
    <text evidence="9">Catalyzes the conversion of epoxyqueuosine (oQ) to queuosine (Q), which is a hypermodified base found in the wobble positions of tRNA(Asp), tRNA(Asn), tRNA(His) and tRNA(Tyr).</text>
</comment>
<keyword evidence="4 9" id="KW-0479">Metal-binding</keyword>
<dbReference type="Pfam" id="PF08331">
    <property type="entry name" value="QueG_DUF1730"/>
    <property type="match status" value="1"/>
</dbReference>
<dbReference type="Proteomes" id="UP000011744">
    <property type="component" value="Unassembled WGS sequence"/>
</dbReference>
<dbReference type="PROSITE" id="PS00198">
    <property type="entry name" value="4FE4S_FER_1"/>
    <property type="match status" value="1"/>
</dbReference>
<dbReference type="EC" id="1.17.99.6" evidence="9"/>
<dbReference type="UniPathway" id="UPA00392"/>
<evidence type="ECO:0000256" key="8">
    <source>
        <dbReference type="ARBA" id="ARBA00023014"/>
    </source>
</evidence>
<dbReference type="InterPro" id="IPR017900">
    <property type="entry name" value="4Fe4S_Fe_S_CS"/>
</dbReference>
<feature type="binding site" evidence="9">
    <location>
        <position position="244"/>
    </location>
    <ligand>
        <name>[4Fe-4S] cluster</name>
        <dbReference type="ChEBI" id="CHEBI:49883"/>
        <label>2</label>
    </ligand>
</feature>
<feature type="binding site" evidence="9">
    <location>
        <begin position="241"/>
        <end position="242"/>
    </location>
    <ligand>
        <name>cob(II)alamin</name>
        <dbReference type="ChEBI" id="CHEBI:16304"/>
    </ligand>
</feature>
<keyword evidence="8 9" id="KW-0411">Iron-sulfur</keyword>
<evidence type="ECO:0000259" key="10">
    <source>
        <dbReference type="PROSITE" id="PS51379"/>
    </source>
</evidence>
<dbReference type="OrthoDB" id="9784571at2"/>
<gene>
    <name evidence="9" type="primary">queG</name>
    <name evidence="11" type="ORF">H261_02711</name>
</gene>
<dbReference type="InterPro" id="IPR004453">
    <property type="entry name" value="QueG"/>
</dbReference>
<comment type="caution">
    <text evidence="11">The sequence shown here is derived from an EMBL/GenBank/DDBJ whole genome shotgun (WGS) entry which is preliminary data.</text>
</comment>
<dbReference type="GO" id="GO:0051539">
    <property type="term" value="F:4 iron, 4 sulfur cluster binding"/>
    <property type="evidence" value="ECO:0007669"/>
    <property type="project" value="UniProtKB-KW"/>
</dbReference>
<comment type="cofactor">
    <cofactor evidence="9">
        <name>[4Fe-4S] cluster</name>
        <dbReference type="ChEBI" id="CHEBI:49883"/>
    </cofactor>
    <text evidence="9">Binds 2 [4Fe-4S] clusters per monomer.</text>
</comment>
<proteinExistence type="inferred from homology"/>
<dbReference type="GO" id="GO:0046872">
    <property type="term" value="F:metal ion binding"/>
    <property type="evidence" value="ECO:0007669"/>
    <property type="project" value="UniProtKB-KW"/>
</dbReference>
<comment type="caution">
    <text evidence="9">Lacks conserved residue(s) required for the propagation of feature annotation.</text>
</comment>
<feature type="binding site" evidence="9">
    <location>
        <position position="188"/>
    </location>
    <ligand>
        <name>[4Fe-4S] cluster</name>
        <dbReference type="ChEBI" id="CHEBI:49883"/>
        <label>1</label>
    </ligand>
</feature>
<keyword evidence="9" id="KW-0170">Cobalt</keyword>
<organism evidence="11 12">
    <name type="scientific">Paramagnetospirillum caucaseum</name>
    <dbReference type="NCBI Taxonomy" id="1244869"/>
    <lineage>
        <taxon>Bacteria</taxon>
        <taxon>Pseudomonadati</taxon>
        <taxon>Pseudomonadota</taxon>
        <taxon>Alphaproteobacteria</taxon>
        <taxon>Rhodospirillales</taxon>
        <taxon>Magnetospirillaceae</taxon>
        <taxon>Paramagnetospirillum</taxon>
    </lineage>
</organism>
<dbReference type="NCBIfam" id="TIGR00276">
    <property type="entry name" value="tRNA epoxyqueuosine(34) reductase QueG"/>
    <property type="match status" value="1"/>
</dbReference>
<feature type="binding site" evidence="9">
    <location>
        <position position="248"/>
    </location>
    <ligand>
        <name>[4Fe-4S] cluster</name>
        <dbReference type="ChEBI" id="CHEBI:49883"/>
        <label>1</label>
    </ligand>
</feature>
<keyword evidence="3 9" id="KW-0819">tRNA processing</keyword>
<keyword evidence="6 9" id="KW-0560">Oxidoreductase</keyword>
<name>M2ZVW3_9PROT</name>
<feature type="binding site" evidence="9">
    <location>
        <position position="241"/>
    </location>
    <ligand>
        <name>[4Fe-4S] cluster</name>
        <dbReference type="ChEBI" id="CHEBI:49883"/>
        <label>2</label>
    </ligand>
</feature>
<comment type="subcellular location">
    <subcellularLocation>
        <location evidence="9">Cytoplasm</location>
    </subcellularLocation>
</comment>
<evidence type="ECO:0000256" key="3">
    <source>
        <dbReference type="ARBA" id="ARBA00022694"/>
    </source>
</evidence>
<feature type="binding site" evidence="9">
    <location>
        <position position="158"/>
    </location>
    <ligand>
        <name>cob(II)alamin</name>
        <dbReference type="ChEBI" id="CHEBI:16304"/>
    </ligand>
</feature>
<protein>
    <recommendedName>
        <fullName evidence="9">Epoxyqueuosine reductase</fullName>
        <ecNumber evidence="9">1.17.99.6</ecNumber>
    </recommendedName>
    <alternativeName>
        <fullName evidence="9">Queuosine biosynthesis protein QueG</fullName>
    </alternativeName>
</protein>
<feature type="binding site" evidence="9">
    <location>
        <position position="223"/>
    </location>
    <ligand>
        <name>tRNA</name>
        <dbReference type="ChEBI" id="CHEBI:17843"/>
    </ligand>
</feature>
<dbReference type="GO" id="GO:0031419">
    <property type="term" value="F:cobalamin binding"/>
    <property type="evidence" value="ECO:0007669"/>
    <property type="project" value="UniProtKB-KW"/>
</dbReference>
<feature type="binding site" evidence="9">
    <location>
        <position position="194"/>
    </location>
    <ligand>
        <name>[4Fe-4S] cluster</name>
        <dbReference type="ChEBI" id="CHEBI:49883"/>
        <label>1</label>
    </ligand>
</feature>
<feature type="binding site" evidence="9">
    <location>
        <position position="216"/>
    </location>
    <ligand>
        <name>cob(II)alamin</name>
        <dbReference type="ChEBI" id="CHEBI:16304"/>
    </ligand>
</feature>
<dbReference type="Gene3D" id="3.30.70.20">
    <property type="match status" value="1"/>
</dbReference>
<dbReference type="SUPFAM" id="SSF46548">
    <property type="entry name" value="alpha-helical ferredoxin"/>
    <property type="match status" value="1"/>
</dbReference>
<dbReference type="AlphaFoldDB" id="M2ZVW3"/>
<dbReference type="PANTHER" id="PTHR30002">
    <property type="entry name" value="EPOXYQUEUOSINE REDUCTASE"/>
    <property type="match status" value="1"/>
</dbReference>
<keyword evidence="2 9" id="KW-0963">Cytoplasm</keyword>
<evidence type="ECO:0000256" key="1">
    <source>
        <dbReference type="ARBA" id="ARBA00022485"/>
    </source>
</evidence>
<feature type="domain" description="4Fe-4S ferredoxin-type" evidence="10">
    <location>
        <begin position="176"/>
        <end position="208"/>
    </location>
</feature>
<comment type="cofactor">
    <cofactor evidence="9">
        <name>cob(II)alamin</name>
        <dbReference type="ChEBI" id="CHEBI:16304"/>
    </cofactor>
</comment>
<dbReference type="Pfam" id="PF13484">
    <property type="entry name" value="Fer4_16"/>
    <property type="match status" value="1"/>
</dbReference>
<feature type="binding site" evidence="9">
    <location>
        <position position="214"/>
    </location>
    <ligand>
        <name>[4Fe-4S] cluster</name>
        <dbReference type="ChEBI" id="CHEBI:49883"/>
        <label>2</label>
    </ligand>
</feature>
<reference evidence="11 12" key="1">
    <citation type="journal article" date="2014" name="Genome Announc.">
        <title>Draft Genome Sequence of Magnetospirillum sp. Strain SO-1, a Freshwater Magnetotactic Bacterium Isolated from the Ol'khovka River, Russia.</title>
        <authorList>
            <person name="Grouzdev D.S."/>
            <person name="Dziuba M.V."/>
            <person name="Sukhacheva M.S."/>
            <person name="Mardanov A.V."/>
            <person name="Beletskiy A.V."/>
            <person name="Kuznetsov B.B."/>
            <person name="Skryabin K.G."/>
        </authorList>
    </citation>
    <scope>NUCLEOTIDE SEQUENCE [LARGE SCALE GENOMIC DNA]</scope>
    <source>
        <strain evidence="11 12">SO-1</strain>
    </source>
</reference>
<dbReference type="PANTHER" id="PTHR30002:SF4">
    <property type="entry name" value="EPOXYQUEUOSINE REDUCTASE"/>
    <property type="match status" value="1"/>
</dbReference>
<accession>M2ZVW3</accession>
<dbReference type="InterPro" id="IPR017896">
    <property type="entry name" value="4Fe4S_Fe-S-bd"/>
</dbReference>
<dbReference type="STRING" id="1244869.H261_02711"/>
<comment type="pathway">
    <text evidence="9">tRNA modification; tRNA-queuosine biosynthesis.</text>
</comment>
<evidence type="ECO:0000256" key="9">
    <source>
        <dbReference type="HAMAP-Rule" id="MF_00916"/>
    </source>
</evidence>
<dbReference type="eggNOG" id="COG1600">
    <property type="taxonomic scope" value="Bacteria"/>
</dbReference>
<keyword evidence="5 9" id="KW-0671">Queuosine biosynthesis</keyword>
<feature type="binding site" evidence="9">
    <location>
        <position position="191"/>
    </location>
    <ligand>
        <name>[4Fe-4S] cluster</name>
        <dbReference type="ChEBI" id="CHEBI:49883"/>
        <label>1</label>
    </ligand>
</feature>
<evidence type="ECO:0000313" key="12">
    <source>
        <dbReference type="Proteomes" id="UP000011744"/>
    </source>
</evidence>
<evidence type="ECO:0000256" key="2">
    <source>
        <dbReference type="ARBA" id="ARBA00022490"/>
    </source>
</evidence>
<dbReference type="PATRIC" id="fig|1244869.3.peg.540"/>
<evidence type="ECO:0000256" key="4">
    <source>
        <dbReference type="ARBA" id="ARBA00022723"/>
    </source>
</evidence>
<feature type="binding site" evidence="9">
    <location>
        <position position="198"/>
    </location>
    <ligand>
        <name>[4Fe-4S] cluster</name>
        <dbReference type="ChEBI" id="CHEBI:49883"/>
        <label>2</label>
    </ligand>
</feature>
<dbReference type="HAMAP" id="MF_00916">
    <property type="entry name" value="QueG"/>
    <property type="match status" value="1"/>
</dbReference>
<comment type="subunit">
    <text evidence="9">Monomer.</text>
</comment>
<comment type="catalytic activity">
    <reaction evidence="9">
        <text>epoxyqueuosine(34) in tRNA + AH2 = queuosine(34) in tRNA + A + H2O</text>
        <dbReference type="Rhea" id="RHEA:32159"/>
        <dbReference type="Rhea" id="RHEA-COMP:18571"/>
        <dbReference type="Rhea" id="RHEA-COMP:18582"/>
        <dbReference type="ChEBI" id="CHEBI:13193"/>
        <dbReference type="ChEBI" id="CHEBI:15377"/>
        <dbReference type="ChEBI" id="CHEBI:17499"/>
        <dbReference type="ChEBI" id="CHEBI:194431"/>
        <dbReference type="ChEBI" id="CHEBI:194443"/>
        <dbReference type="EC" id="1.17.99.6"/>
    </reaction>
</comment>
<feature type="active site" description="Proton donor" evidence="9">
    <location>
        <position position="134"/>
    </location>
</feature>